<evidence type="ECO:0000256" key="1">
    <source>
        <dbReference type="SAM" id="MobiDB-lite"/>
    </source>
</evidence>
<gene>
    <name evidence="2" type="ORF">MRATA1EN1_LOCUS6509</name>
</gene>
<accession>A0ABN8Y7K8</accession>
<sequence length="255" mass="27350">MQPLPPATFPRTVGSPHPQVPPGPGHLLAPRVSRFGETPASHGKIKKRARERFPTESLRTPRELPQLSRRRRPPPPPSPRRDVRPGRLRAPSPRRRASLSRPATPLSPRARPRGTPPPPQQEAPTPTRPLLAASPHPTRLAAARLRPGPFQRDAAPRRRPGGPAGAPPERRRPPPRRPPALTRSFHGDAAPSNLTDPTDRALSPAALTRSPANAGGRTHAAARARHPRSAPPGAASFSPGLAGTSAHGSPHRGYF</sequence>
<dbReference type="Proteomes" id="UP001176941">
    <property type="component" value="Chromosome 16"/>
</dbReference>
<feature type="compositionally biased region" description="Basic and acidic residues" evidence="1">
    <location>
        <begin position="51"/>
        <end position="62"/>
    </location>
</feature>
<evidence type="ECO:0008006" key="4">
    <source>
        <dbReference type="Google" id="ProtNLM"/>
    </source>
</evidence>
<proteinExistence type="predicted"/>
<organism evidence="2 3">
    <name type="scientific">Rangifer tarandus platyrhynchus</name>
    <name type="common">Svalbard reindeer</name>
    <dbReference type="NCBI Taxonomy" id="3082113"/>
    <lineage>
        <taxon>Eukaryota</taxon>
        <taxon>Metazoa</taxon>
        <taxon>Chordata</taxon>
        <taxon>Craniata</taxon>
        <taxon>Vertebrata</taxon>
        <taxon>Euteleostomi</taxon>
        <taxon>Mammalia</taxon>
        <taxon>Eutheria</taxon>
        <taxon>Laurasiatheria</taxon>
        <taxon>Artiodactyla</taxon>
        <taxon>Ruminantia</taxon>
        <taxon>Pecora</taxon>
        <taxon>Cervidae</taxon>
        <taxon>Odocoileinae</taxon>
        <taxon>Rangifer</taxon>
    </lineage>
</organism>
<evidence type="ECO:0000313" key="3">
    <source>
        <dbReference type="Proteomes" id="UP001176941"/>
    </source>
</evidence>
<keyword evidence="3" id="KW-1185">Reference proteome</keyword>
<protein>
    <recommendedName>
        <fullName evidence="4">Basic proline-rich protein-like</fullName>
    </recommendedName>
</protein>
<dbReference type="EMBL" id="OX459952">
    <property type="protein sequence ID" value="CAI9157547.1"/>
    <property type="molecule type" value="Genomic_DNA"/>
</dbReference>
<evidence type="ECO:0000313" key="2">
    <source>
        <dbReference type="EMBL" id="CAI9157547.1"/>
    </source>
</evidence>
<name>A0ABN8Y7K8_RANTA</name>
<reference evidence="2" key="1">
    <citation type="submission" date="2023-04" db="EMBL/GenBank/DDBJ databases">
        <authorList>
            <consortium name="ELIXIR-Norway"/>
        </authorList>
    </citation>
    <scope>NUCLEOTIDE SEQUENCE [LARGE SCALE GENOMIC DNA]</scope>
</reference>
<feature type="region of interest" description="Disordered" evidence="1">
    <location>
        <begin position="1"/>
        <end position="255"/>
    </location>
</feature>